<sequence length="359" mass="41667">MNLYAEYLENLQQLNLIFSAESQHISEYNIDGEYLNIEFKDINNQNVRINLQNFEFDPKNLKEIKLNSPLESGHKESIFRLNGSLKERPTRIADLKDLIEINSIKCLVCQNEILNKSQKFTLLKLPDNDLDELADNFFCHLHSHDHNHNTCDHESGEDLTNILNPLRDSNKLRKSILGNMTILILNLNHLDTNGVKEENLDLKCSSCGFNLGYKRLKTNEFFIWKSNVVLNNDPTTNTMYLGSLLGQGRYLIESKKCPNKSIYLWILNENAIFKHFKMGTQDVQLNLQFQNNVKKCLFKILENNESDLKELKNLRNDCNVNLIQVSNEQFNNINEVLISSNNELCQSLKKSNDFYFGII</sequence>
<name>A0A813P1Y9_9BILA</name>
<reference evidence="2" key="1">
    <citation type="submission" date="2021-02" db="EMBL/GenBank/DDBJ databases">
        <authorList>
            <person name="Nowell W R."/>
        </authorList>
    </citation>
    <scope>NUCLEOTIDE SEQUENCE</scope>
    <source>
        <strain evidence="2">Ploen Becks lab</strain>
    </source>
</reference>
<feature type="coiled-coil region" evidence="1">
    <location>
        <begin position="301"/>
        <end position="328"/>
    </location>
</feature>
<dbReference type="AlphaFoldDB" id="A0A813P1Y9"/>
<dbReference type="EMBL" id="CAJNOC010000318">
    <property type="protein sequence ID" value="CAF0744205.1"/>
    <property type="molecule type" value="Genomic_DNA"/>
</dbReference>
<comment type="caution">
    <text evidence="2">The sequence shown here is derived from an EMBL/GenBank/DDBJ whole genome shotgun (WGS) entry which is preliminary data.</text>
</comment>
<evidence type="ECO:0008006" key="4">
    <source>
        <dbReference type="Google" id="ProtNLM"/>
    </source>
</evidence>
<dbReference type="InterPro" id="IPR019193">
    <property type="entry name" value="UBQ-conj_enz_E2-bd_prot"/>
</dbReference>
<evidence type="ECO:0000313" key="3">
    <source>
        <dbReference type="Proteomes" id="UP000663879"/>
    </source>
</evidence>
<gene>
    <name evidence="2" type="ORF">OXX778_LOCUS3559</name>
</gene>
<dbReference type="Pfam" id="PF09814">
    <property type="entry name" value="HECT_2"/>
    <property type="match status" value="1"/>
</dbReference>
<accession>A0A813P1Y9</accession>
<proteinExistence type="predicted"/>
<keyword evidence="3" id="KW-1185">Reference proteome</keyword>
<evidence type="ECO:0000313" key="2">
    <source>
        <dbReference type="EMBL" id="CAF0744205.1"/>
    </source>
</evidence>
<protein>
    <recommendedName>
        <fullName evidence="4">Ubiquitin-conjugating enzyme E2C-binding protein</fullName>
    </recommendedName>
</protein>
<keyword evidence="1" id="KW-0175">Coiled coil</keyword>
<dbReference type="OrthoDB" id="10465781at2759"/>
<organism evidence="2 3">
    <name type="scientific">Brachionus calyciflorus</name>
    <dbReference type="NCBI Taxonomy" id="104777"/>
    <lineage>
        <taxon>Eukaryota</taxon>
        <taxon>Metazoa</taxon>
        <taxon>Spiralia</taxon>
        <taxon>Gnathifera</taxon>
        <taxon>Rotifera</taxon>
        <taxon>Eurotatoria</taxon>
        <taxon>Monogononta</taxon>
        <taxon>Pseudotrocha</taxon>
        <taxon>Ploima</taxon>
        <taxon>Brachionidae</taxon>
        <taxon>Brachionus</taxon>
    </lineage>
</organism>
<evidence type="ECO:0000256" key="1">
    <source>
        <dbReference type="SAM" id="Coils"/>
    </source>
</evidence>
<dbReference type="Proteomes" id="UP000663879">
    <property type="component" value="Unassembled WGS sequence"/>
</dbReference>